<proteinExistence type="predicted"/>
<accession>A0A6J7WNK9</accession>
<protein>
    <submittedName>
        <fullName evidence="1">Uncharacterized protein</fullName>
    </submittedName>
</protein>
<reference evidence="1" key="1">
    <citation type="submission" date="2020-05" db="EMBL/GenBank/DDBJ databases">
        <authorList>
            <person name="Chiriac C."/>
            <person name="Salcher M."/>
            <person name="Ghai R."/>
            <person name="Kavagutti S V."/>
        </authorList>
    </citation>
    <scope>NUCLEOTIDE SEQUENCE</scope>
</reference>
<sequence length="52" mass="6150">MSDYTEYGGIEEDAKTLMKKVHDFYSPQFKVLYDAIYEAYQQGYQDGLEELK</sequence>
<name>A0A6J7WNK9_9CAUD</name>
<gene>
    <name evidence="1" type="ORF">UFOVP204_117</name>
</gene>
<dbReference type="EMBL" id="LR798257">
    <property type="protein sequence ID" value="CAB5218235.1"/>
    <property type="molecule type" value="Genomic_DNA"/>
</dbReference>
<evidence type="ECO:0000313" key="1">
    <source>
        <dbReference type="EMBL" id="CAB5218235.1"/>
    </source>
</evidence>
<organism evidence="1">
    <name type="scientific">uncultured Caudovirales phage</name>
    <dbReference type="NCBI Taxonomy" id="2100421"/>
    <lineage>
        <taxon>Viruses</taxon>
        <taxon>Duplodnaviria</taxon>
        <taxon>Heunggongvirae</taxon>
        <taxon>Uroviricota</taxon>
        <taxon>Caudoviricetes</taxon>
        <taxon>Peduoviridae</taxon>
        <taxon>Maltschvirus</taxon>
        <taxon>Maltschvirus maltsch</taxon>
    </lineage>
</organism>